<dbReference type="AlphaFoldDB" id="A0A2T3ARA8"/>
<proteinExistence type="predicted"/>
<keyword evidence="1" id="KW-0812">Transmembrane</keyword>
<keyword evidence="1" id="KW-0472">Membrane</keyword>
<dbReference type="OrthoDB" id="5352400at2759"/>
<organism evidence="2 3">
    <name type="scientific">Amorphotheca resinae ATCC 22711</name>
    <dbReference type="NCBI Taxonomy" id="857342"/>
    <lineage>
        <taxon>Eukaryota</taxon>
        <taxon>Fungi</taxon>
        <taxon>Dikarya</taxon>
        <taxon>Ascomycota</taxon>
        <taxon>Pezizomycotina</taxon>
        <taxon>Leotiomycetes</taxon>
        <taxon>Helotiales</taxon>
        <taxon>Amorphothecaceae</taxon>
        <taxon>Amorphotheca</taxon>
    </lineage>
</organism>
<dbReference type="InParanoid" id="A0A2T3ARA8"/>
<keyword evidence="3" id="KW-1185">Reference proteome</keyword>
<feature type="transmembrane region" description="Helical" evidence="1">
    <location>
        <begin position="113"/>
        <end position="135"/>
    </location>
</feature>
<evidence type="ECO:0008006" key="4">
    <source>
        <dbReference type="Google" id="ProtNLM"/>
    </source>
</evidence>
<dbReference type="Proteomes" id="UP000241818">
    <property type="component" value="Unassembled WGS sequence"/>
</dbReference>
<name>A0A2T3ARA8_AMORE</name>
<feature type="transmembrane region" description="Helical" evidence="1">
    <location>
        <begin position="87"/>
        <end position="106"/>
    </location>
</feature>
<dbReference type="GeneID" id="36577034"/>
<dbReference type="RefSeq" id="XP_024717191.1">
    <property type="nucleotide sequence ID" value="XM_024868953.1"/>
</dbReference>
<evidence type="ECO:0000313" key="2">
    <source>
        <dbReference type="EMBL" id="PSS08793.1"/>
    </source>
</evidence>
<keyword evidence="1" id="KW-1133">Transmembrane helix</keyword>
<accession>A0A2T3ARA8</accession>
<protein>
    <recommendedName>
        <fullName evidence="4">MARVEL domain-containing protein</fullName>
    </recommendedName>
</protein>
<gene>
    <name evidence="2" type="ORF">M430DRAFT_61915</name>
</gene>
<dbReference type="EMBL" id="KZ679018">
    <property type="protein sequence ID" value="PSS08793.1"/>
    <property type="molecule type" value="Genomic_DNA"/>
</dbReference>
<evidence type="ECO:0000313" key="3">
    <source>
        <dbReference type="Proteomes" id="UP000241818"/>
    </source>
</evidence>
<evidence type="ECO:0000256" key="1">
    <source>
        <dbReference type="SAM" id="Phobius"/>
    </source>
</evidence>
<sequence>MFRIPYIRFLARKWRHPKVLVSLFVFELAGTVAALTLFGIADPDLFRTALWQVGSDNGFNSSPKQILYAYANYRPIPKTPFVWSQTLTSYNVAISVLCTFILLVKAVMFVMHIWYPILSVPVNLVLTVLWIVSFAGQAGPDHSDPEHPSSVAWYINKSCDYAIPSGNKHYCLMAKGTFAITVVMAFVFLLNLLFGIWSMIPTPEERATQKLESDDLQLGAASASKPSAGRHGEMKSIPEVSAVPYTPRTLAFNTLDRQLPLRSQNEQWA</sequence>
<feature type="transmembrane region" description="Helical" evidence="1">
    <location>
        <begin position="20"/>
        <end position="41"/>
    </location>
</feature>
<feature type="transmembrane region" description="Helical" evidence="1">
    <location>
        <begin position="178"/>
        <end position="200"/>
    </location>
</feature>
<reference evidence="2 3" key="1">
    <citation type="journal article" date="2018" name="New Phytol.">
        <title>Comparative genomics and transcriptomics depict ericoid mycorrhizal fungi as versatile saprotrophs and plant mutualists.</title>
        <authorList>
            <person name="Martino E."/>
            <person name="Morin E."/>
            <person name="Grelet G.A."/>
            <person name="Kuo A."/>
            <person name="Kohler A."/>
            <person name="Daghino S."/>
            <person name="Barry K.W."/>
            <person name="Cichocki N."/>
            <person name="Clum A."/>
            <person name="Dockter R.B."/>
            <person name="Hainaut M."/>
            <person name="Kuo R.C."/>
            <person name="LaButti K."/>
            <person name="Lindahl B.D."/>
            <person name="Lindquist E.A."/>
            <person name="Lipzen A."/>
            <person name="Khouja H.R."/>
            <person name="Magnuson J."/>
            <person name="Murat C."/>
            <person name="Ohm R.A."/>
            <person name="Singer S.W."/>
            <person name="Spatafora J.W."/>
            <person name="Wang M."/>
            <person name="Veneault-Fourrey C."/>
            <person name="Henrissat B."/>
            <person name="Grigoriev I.V."/>
            <person name="Martin F.M."/>
            <person name="Perotto S."/>
        </authorList>
    </citation>
    <scope>NUCLEOTIDE SEQUENCE [LARGE SCALE GENOMIC DNA]</scope>
    <source>
        <strain evidence="2 3">ATCC 22711</strain>
    </source>
</reference>